<proteinExistence type="predicted"/>
<feature type="region of interest" description="Disordered" evidence="1">
    <location>
        <begin position="1"/>
        <end position="21"/>
    </location>
</feature>
<accession>A0A0A8ZEF4</accession>
<organism evidence="2">
    <name type="scientific">Arundo donax</name>
    <name type="common">Giant reed</name>
    <name type="synonym">Donax arundinaceus</name>
    <dbReference type="NCBI Taxonomy" id="35708"/>
    <lineage>
        <taxon>Eukaryota</taxon>
        <taxon>Viridiplantae</taxon>
        <taxon>Streptophyta</taxon>
        <taxon>Embryophyta</taxon>
        <taxon>Tracheophyta</taxon>
        <taxon>Spermatophyta</taxon>
        <taxon>Magnoliopsida</taxon>
        <taxon>Liliopsida</taxon>
        <taxon>Poales</taxon>
        <taxon>Poaceae</taxon>
        <taxon>PACMAD clade</taxon>
        <taxon>Arundinoideae</taxon>
        <taxon>Arundineae</taxon>
        <taxon>Arundo</taxon>
    </lineage>
</organism>
<sequence>MPYIKSPLRLEQGSPNMRNGF</sequence>
<protein>
    <submittedName>
        <fullName evidence="2">Uncharacterized protein</fullName>
    </submittedName>
</protein>
<reference evidence="2" key="1">
    <citation type="submission" date="2014-09" db="EMBL/GenBank/DDBJ databases">
        <authorList>
            <person name="Magalhaes I.L.F."/>
            <person name="Oliveira U."/>
            <person name="Santos F.R."/>
            <person name="Vidigal T.H.D.A."/>
            <person name="Brescovit A.D."/>
            <person name="Santos A.J."/>
        </authorList>
    </citation>
    <scope>NUCLEOTIDE SEQUENCE</scope>
    <source>
        <tissue evidence="2">Shoot tissue taken approximately 20 cm above the soil surface</tissue>
    </source>
</reference>
<dbReference type="AlphaFoldDB" id="A0A0A8ZEF4"/>
<name>A0A0A8ZEF4_ARUDO</name>
<dbReference type="EMBL" id="GBRH01264633">
    <property type="protein sequence ID" value="JAD33262.1"/>
    <property type="molecule type" value="Transcribed_RNA"/>
</dbReference>
<evidence type="ECO:0000256" key="1">
    <source>
        <dbReference type="SAM" id="MobiDB-lite"/>
    </source>
</evidence>
<reference evidence="2" key="2">
    <citation type="journal article" date="2015" name="Data Brief">
        <title>Shoot transcriptome of the giant reed, Arundo donax.</title>
        <authorList>
            <person name="Barrero R.A."/>
            <person name="Guerrero F.D."/>
            <person name="Moolhuijzen P."/>
            <person name="Goolsby J.A."/>
            <person name="Tidwell J."/>
            <person name="Bellgard S.E."/>
            <person name="Bellgard M.I."/>
        </authorList>
    </citation>
    <scope>NUCLEOTIDE SEQUENCE</scope>
    <source>
        <tissue evidence="2">Shoot tissue taken approximately 20 cm above the soil surface</tissue>
    </source>
</reference>
<evidence type="ECO:0000313" key="2">
    <source>
        <dbReference type="EMBL" id="JAD33262.1"/>
    </source>
</evidence>